<evidence type="ECO:0000313" key="1">
    <source>
        <dbReference type="EMBL" id="KXA42368.1"/>
    </source>
</evidence>
<comment type="caution">
    <text evidence="1">The sequence shown here is derived from an EMBL/GenBank/DDBJ whole genome shotgun (WGS) entry which is preliminary data.</text>
</comment>
<proteinExistence type="predicted"/>
<reference evidence="2" key="1">
    <citation type="submission" date="2016-01" db="EMBL/GenBank/DDBJ databases">
        <authorList>
            <person name="Mitreva M."/>
            <person name="Pepin K.H."/>
            <person name="Mihindukulasuriya K.A."/>
            <person name="Fulton R."/>
            <person name="Fronick C."/>
            <person name="O'Laughlin M."/>
            <person name="Miner T."/>
            <person name="Herter B."/>
            <person name="Rosa B.A."/>
            <person name="Cordes M."/>
            <person name="Tomlinson C."/>
            <person name="Wollam A."/>
            <person name="Palsikar V.B."/>
            <person name="Mardis E.R."/>
            <person name="Wilson R.K."/>
        </authorList>
    </citation>
    <scope>NUCLEOTIDE SEQUENCE [LARGE SCALE GENOMIC DNA]</scope>
    <source>
        <strain evidence="2">MJR7716</strain>
    </source>
</reference>
<protein>
    <submittedName>
        <fullName evidence="1">Uncharacterized protein</fullName>
    </submittedName>
</protein>
<name>A0A133QHL3_9BACT</name>
<dbReference type="EMBL" id="LRQG01000037">
    <property type="protein sequence ID" value="KXA42368.1"/>
    <property type="molecule type" value="Genomic_DNA"/>
</dbReference>
<gene>
    <name evidence="1" type="ORF">HMPREF3226_00725</name>
</gene>
<sequence>MFCFIIILLILCKCRGLATLLIVLHFLFRNSQYSVFSLLLSLAF</sequence>
<accession>A0A133QHL3</accession>
<dbReference type="AlphaFoldDB" id="A0A133QHL3"/>
<dbReference type="STRING" id="28128.HMPREF3226_00725"/>
<organism evidence="1 2">
    <name type="scientific">Prevotella corporis</name>
    <dbReference type="NCBI Taxonomy" id="28128"/>
    <lineage>
        <taxon>Bacteria</taxon>
        <taxon>Pseudomonadati</taxon>
        <taxon>Bacteroidota</taxon>
        <taxon>Bacteroidia</taxon>
        <taxon>Bacteroidales</taxon>
        <taxon>Prevotellaceae</taxon>
        <taxon>Prevotella</taxon>
    </lineage>
</organism>
<evidence type="ECO:0000313" key="2">
    <source>
        <dbReference type="Proteomes" id="UP000070533"/>
    </source>
</evidence>
<dbReference type="Proteomes" id="UP000070533">
    <property type="component" value="Unassembled WGS sequence"/>
</dbReference>
<keyword evidence="2" id="KW-1185">Reference proteome</keyword>
<dbReference type="PATRIC" id="fig|28128.5.peg.732"/>